<reference evidence="1" key="1">
    <citation type="submission" date="2019-01" db="EMBL/GenBank/DDBJ databases">
        <title>Colletotrichum abscissum LGMF1257.</title>
        <authorList>
            <person name="Baroncelli R."/>
        </authorList>
    </citation>
    <scope>NUCLEOTIDE SEQUENCE</scope>
    <source>
        <strain evidence="1">Ca142</strain>
    </source>
</reference>
<protein>
    <submittedName>
        <fullName evidence="1">Uncharacterized protein</fullName>
    </submittedName>
</protein>
<dbReference type="EMBL" id="SDAQ01000001">
    <property type="protein sequence ID" value="KAI3559295.1"/>
    <property type="molecule type" value="Genomic_DNA"/>
</dbReference>
<accession>A0A9Q0B8F0</accession>
<evidence type="ECO:0000313" key="1">
    <source>
        <dbReference type="EMBL" id="KAI3559295.1"/>
    </source>
</evidence>
<dbReference type="AlphaFoldDB" id="A0A9Q0B8F0"/>
<proteinExistence type="predicted"/>
<dbReference type="Proteomes" id="UP001056436">
    <property type="component" value="Unassembled WGS sequence"/>
</dbReference>
<name>A0A9Q0B8F0_9PEZI</name>
<organism evidence="1 2">
    <name type="scientific">Colletotrichum abscissum</name>
    <dbReference type="NCBI Taxonomy" id="1671311"/>
    <lineage>
        <taxon>Eukaryota</taxon>
        <taxon>Fungi</taxon>
        <taxon>Dikarya</taxon>
        <taxon>Ascomycota</taxon>
        <taxon>Pezizomycotina</taxon>
        <taxon>Sordariomycetes</taxon>
        <taxon>Hypocreomycetidae</taxon>
        <taxon>Glomerellales</taxon>
        <taxon>Glomerellaceae</taxon>
        <taxon>Colletotrichum</taxon>
        <taxon>Colletotrichum acutatum species complex</taxon>
    </lineage>
</organism>
<evidence type="ECO:0000313" key="2">
    <source>
        <dbReference type="Proteomes" id="UP001056436"/>
    </source>
</evidence>
<dbReference type="OrthoDB" id="10400411at2759"/>
<gene>
    <name evidence="1" type="ORF">CABS02_00270</name>
</gene>
<sequence>MRLHRQRASTGGLSTPSFSLLRFTPFYTCLPDDFTTPPCDPVIASIGVWRFTLPCCLHHNNLLFNVHMTPPSLERGTGRITLQSQVHYISGLTWPAVLKPPWNEAIMSDGFKMRKGTHDLETEDGLG</sequence>
<keyword evidence="2" id="KW-1185">Reference proteome</keyword>
<comment type="caution">
    <text evidence="1">The sequence shown here is derived from an EMBL/GenBank/DDBJ whole genome shotgun (WGS) entry which is preliminary data.</text>
</comment>